<dbReference type="Proteomes" id="UP000238083">
    <property type="component" value="Unassembled WGS sequence"/>
</dbReference>
<dbReference type="InterPro" id="IPR013785">
    <property type="entry name" value="Aldolase_TIM"/>
</dbReference>
<keyword evidence="1" id="KW-0378">Hydrolase</keyword>
<evidence type="ECO:0000313" key="1">
    <source>
        <dbReference type="EMBL" id="PRY17392.1"/>
    </source>
</evidence>
<proteinExistence type="predicted"/>
<sequence>MTRRRGAWIRYGDRLSDEQVEFAARHYRVAVLQPWETAGAARLKALSPATTVLAYKCLSSTRSYEPGPRYSSGVCSEEAEEAGEHWFAHRLDGSRIEWSTYPGHWQMATWEEEYQERWCDNVADELEDSPFDGVMADNDVYDDYYGLRPPLEGGRTMADLRAVLDAFVPRAGRRLNSMGKLLVPNIAESRRDPGRWDRHASYGGGFEEVWLGWTTEDYFDPATTLAQMPQLTGPGLTVLRVPSDGTDEHPNFRYALAASWVFGGDADVAIAATAHDAYSTTPWIPELDWDLGTPRGAAVQRGNGWSREFTGGWAVVNLNEAKRRRIRYDVPAGLVGADGTSAPEQLVLDPHRGQVFRRG</sequence>
<accession>A0A2T0R8B5</accession>
<dbReference type="EMBL" id="PVZF01000002">
    <property type="protein sequence ID" value="PRY17392.1"/>
    <property type="molecule type" value="Genomic_DNA"/>
</dbReference>
<evidence type="ECO:0000313" key="2">
    <source>
        <dbReference type="Proteomes" id="UP000238083"/>
    </source>
</evidence>
<reference evidence="1 2" key="1">
    <citation type="submission" date="2018-03" db="EMBL/GenBank/DDBJ databases">
        <title>Genomic Encyclopedia of Archaeal and Bacterial Type Strains, Phase II (KMG-II): from individual species to whole genera.</title>
        <authorList>
            <person name="Goeker M."/>
        </authorList>
    </citation>
    <scope>NUCLEOTIDE SEQUENCE [LARGE SCALE GENOMIC DNA]</scope>
    <source>
        <strain evidence="1 2">DSM 19711</strain>
    </source>
</reference>
<name>A0A2T0R8B5_9ACTN</name>
<dbReference type="AlphaFoldDB" id="A0A2T0R8B5"/>
<gene>
    <name evidence="1" type="ORF">CLV37_102355</name>
</gene>
<keyword evidence="2" id="KW-1185">Reference proteome</keyword>
<dbReference type="Pfam" id="PF14885">
    <property type="entry name" value="GHL15"/>
    <property type="match status" value="1"/>
</dbReference>
<dbReference type="RefSeq" id="WP_106208125.1">
    <property type="nucleotide sequence ID" value="NZ_PVZF01000002.1"/>
</dbReference>
<dbReference type="Gene3D" id="3.20.20.70">
    <property type="entry name" value="Aldolase class I"/>
    <property type="match status" value="1"/>
</dbReference>
<dbReference type="InterPro" id="IPR029455">
    <property type="entry name" value="GHL15"/>
</dbReference>
<organism evidence="1 2">
    <name type="scientific">Kineococcus rhizosphaerae</name>
    <dbReference type="NCBI Taxonomy" id="559628"/>
    <lineage>
        <taxon>Bacteria</taxon>
        <taxon>Bacillati</taxon>
        <taxon>Actinomycetota</taxon>
        <taxon>Actinomycetes</taxon>
        <taxon>Kineosporiales</taxon>
        <taxon>Kineosporiaceae</taxon>
        <taxon>Kineococcus</taxon>
    </lineage>
</organism>
<protein>
    <submittedName>
        <fullName evidence="1">Putative glycosyl hydrolase-like family 15 (GHL15) protein</fullName>
    </submittedName>
</protein>
<comment type="caution">
    <text evidence="1">The sequence shown here is derived from an EMBL/GenBank/DDBJ whole genome shotgun (WGS) entry which is preliminary data.</text>
</comment>
<dbReference type="GO" id="GO:0016787">
    <property type="term" value="F:hydrolase activity"/>
    <property type="evidence" value="ECO:0007669"/>
    <property type="project" value="UniProtKB-KW"/>
</dbReference>
<dbReference type="OrthoDB" id="3248299at2"/>